<evidence type="ECO:0000259" key="4">
    <source>
        <dbReference type="Pfam" id="PF18962"/>
    </source>
</evidence>
<dbReference type="Gene3D" id="3.40.50.1820">
    <property type="entry name" value="alpha/beta hydrolase"/>
    <property type="match status" value="1"/>
</dbReference>
<evidence type="ECO:0000256" key="2">
    <source>
        <dbReference type="SAM" id="SignalP"/>
    </source>
</evidence>
<gene>
    <name evidence="5" type="ORF">RQM59_08285</name>
</gene>
<feature type="signal peptide" evidence="2">
    <location>
        <begin position="1"/>
        <end position="19"/>
    </location>
</feature>
<dbReference type="InterPro" id="IPR029058">
    <property type="entry name" value="AB_hydrolase_fold"/>
</dbReference>
<comment type="caution">
    <text evidence="5">The sequence shown here is derived from an EMBL/GenBank/DDBJ whole genome shotgun (WGS) entry which is preliminary data.</text>
</comment>
<proteinExistence type="predicted"/>
<feature type="domain" description="DUF676" evidence="3">
    <location>
        <begin position="405"/>
        <end position="474"/>
    </location>
</feature>
<dbReference type="InterPro" id="IPR026444">
    <property type="entry name" value="Secre_tail"/>
</dbReference>
<feature type="domain" description="Secretion system C-terminal sorting" evidence="4">
    <location>
        <begin position="998"/>
        <end position="1071"/>
    </location>
</feature>
<feature type="chain" id="PRO_5046865440" evidence="2">
    <location>
        <begin position="20"/>
        <end position="1073"/>
    </location>
</feature>
<sequence>MKKQLLLTIALLLCAYSNAQITVEKSSEKTLDEMLKNIDKTDFTSGILVDRSGNYANLAKLNSSEKSVSINYAYFKQAILDLHIASNKEKFISSKALKERLEKNNQKGDIVDIGIISADFHSLNYQFGKEAGNGLKLEGNAFKQVKNKEAFLHHTSLVTSPLKMAAKGTTITYRFQDKFWFNSSKKDIKNLTAHFQNGGKFTIIENGKIIRKELQQNYTKNGEKMITFTATYSDNSQLTCKSKIYIIAQEMASRGSSCIESDSVFADPTEAFQGYDETTPIRGRMDYRIYFRTNSPGSPCNLVKPIIIIDGFDPGDRRRFEDADCANDQDCAGKYINNGQFDGSLHTSIREFLNPTDGSQNLGSVLQSLGYDVILVNNPTHTAPNNIKIDGGADYIERNGLTLTRLIRNVNLRLASNNSNEELVIVGPSMGGQISRYALAFMEKKYAQTGESEWDHNTRLWISVDSPHLGANIPLGVQALLNQVKNENDAAQDFVDNQLGSPAAKQQLIEQYTGHHQNQLLDQELDGKTVSQGFSSSRGSIFFQTFYNALFNNGLPGSKGYPQNLRKIALVNGTMTGSRNYESVHQEIPNDVFADNSEQTLNIKGFQEIGIGPISGPVHIASLETFSLPKYLSHGKVSRFKKLLNDRSLYMTNNNSRGNMDNIPGGWFDSNNQLAAPVLEGSPHNINFALWSFIARALGFEMIGFILDLFGDDYWSLRKLKPVSSFIASYSAIGHLSPEQSWAQALDKNLVCQNLTPFDSYFGHDISTQHTTFNTEARTWLISEVEGTALEPYFPVNPNNLVGSWLMCNNLTRTYTFNSCSTPGDVINWEVGGGMQVVNSTTNSITVHTPRGSGGQGYIRAHFSNGVSMQKDIWIGPPGLPAGVTGPTVVKPGFIYTYQGGIAQGALSYQWELPHPFRVTSTIDMSSMSWNMAPTTGRFLVAMSGHQGADGYVKMRGWNNCGLGHPAILAVEHEPHDSGDPFEFQELRSGGQNPKQTVYPNPANNSLTINITKKSKDESFTVTLVDVSGRMLLQQKFADNQLTLNTSRFKNGYYILKINSKHQSITKKVLIQH</sequence>
<dbReference type="RefSeq" id="WP_349241635.1">
    <property type="nucleotide sequence ID" value="NZ_JAVTTO010000003.1"/>
</dbReference>
<dbReference type="NCBIfam" id="TIGR04183">
    <property type="entry name" value="Por_Secre_tail"/>
    <property type="match status" value="1"/>
</dbReference>
<evidence type="ECO:0000259" key="3">
    <source>
        <dbReference type="Pfam" id="PF05057"/>
    </source>
</evidence>
<organism evidence="5 6">
    <name type="scientific">Asprobacillus argus</name>
    <dbReference type="NCBI Taxonomy" id="3076534"/>
    <lineage>
        <taxon>Bacteria</taxon>
        <taxon>Pseudomonadati</taxon>
        <taxon>Bacteroidota</taxon>
        <taxon>Flavobacteriia</taxon>
        <taxon>Flavobacteriales</taxon>
        <taxon>Flavobacteriaceae</taxon>
        <taxon>Asprobacillus</taxon>
    </lineage>
</organism>
<accession>A0ABU3LF81</accession>
<keyword evidence="6" id="KW-1185">Reference proteome</keyword>
<reference evidence="5 6" key="1">
    <citation type="submission" date="2023-09" db="EMBL/GenBank/DDBJ databases">
        <title>Novel taxa isolated from Blanes Bay.</title>
        <authorList>
            <person name="Rey-Velasco X."/>
            <person name="Lucena T."/>
        </authorList>
    </citation>
    <scope>NUCLEOTIDE SEQUENCE [LARGE SCALE GENOMIC DNA]</scope>
    <source>
        <strain evidence="5 6">S356</strain>
    </source>
</reference>
<name>A0ABU3LF81_9FLAO</name>
<dbReference type="InterPro" id="IPR007751">
    <property type="entry name" value="DUF676_lipase-like"/>
</dbReference>
<dbReference type="Pfam" id="PF18962">
    <property type="entry name" value="Por_Secre_tail"/>
    <property type="match status" value="1"/>
</dbReference>
<dbReference type="EMBL" id="JAVTTO010000003">
    <property type="protein sequence ID" value="MDT7832375.1"/>
    <property type="molecule type" value="Genomic_DNA"/>
</dbReference>
<evidence type="ECO:0000256" key="1">
    <source>
        <dbReference type="ARBA" id="ARBA00022729"/>
    </source>
</evidence>
<evidence type="ECO:0000313" key="5">
    <source>
        <dbReference type="EMBL" id="MDT7832375.1"/>
    </source>
</evidence>
<protein>
    <submittedName>
        <fullName evidence="5">T9SS type A sorting domain-containing protein</fullName>
    </submittedName>
</protein>
<dbReference type="SUPFAM" id="SSF53474">
    <property type="entry name" value="alpha/beta-Hydrolases"/>
    <property type="match status" value="1"/>
</dbReference>
<dbReference type="Pfam" id="PF05057">
    <property type="entry name" value="DUF676"/>
    <property type="match status" value="1"/>
</dbReference>
<evidence type="ECO:0000313" key="6">
    <source>
        <dbReference type="Proteomes" id="UP001257277"/>
    </source>
</evidence>
<keyword evidence="1 2" id="KW-0732">Signal</keyword>
<dbReference type="Proteomes" id="UP001257277">
    <property type="component" value="Unassembled WGS sequence"/>
</dbReference>